<accession>A0ABP6T5F7</accession>
<evidence type="ECO:0000313" key="1">
    <source>
        <dbReference type="EMBL" id="GAA3392123.1"/>
    </source>
</evidence>
<name>A0ABP6T5F7_9ACTN</name>
<evidence type="ECO:0000313" key="2">
    <source>
        <dbReference type="Proteomes" id="UP001501676"/>
    </source>
</evidence>
<dbReference type="InterPro" id="IPR036278">
    <property type="entry name" value="Sialidase_sf"/>
</dbReference>
<proteinExistence type="predicted"/>
<protein>
    <recommendedName>
        <fullName evidence="3">Exo-alpha-sialidase</fullName>
    </recommendedName>
</protein>
<evidence type="ECO:0008006" key="3">
    <source>
        <dbReference type="Google" id="ProtNLM"/>
    </source>
</evidence>
<dbReference type="Proteomes" id="UP001501676">
    <property type="component" value="Unassembled WGS sequence"/>
</dbReference>
<gene>
    <name evidence="1" type="ORF">GCM10020369_52630</name>
</gene>
<organism evidence="1 2">
    <name type="scientific">Cryptosporangium minutisporangium</name>
    <dbReference type="NCBI Taxonomy" id="113569"/>
    <lineage>
        <taxon>Bacteria</taxon>
        <taxon>Bacillati</taxon>
        <taxon>Actinomycetota</taxon>
        <taxon>Actinomycetes</taxon>
        <taxon>Cryptosporangiales</taxon>
        <taxon>Cryptosporangiaceae</taxon>
        <taxon>Cryptosporangium</taxon>
    </lineage>
</organism>
<dbReference type="EMBL" id="BAAAYN010000036">
    <property type="protein sequence ID" value="GAA3392123.1"/>
    <property type="molecule type" value="Genomic_DNA"/>
</dbReference>
<dbReference type="PROSITE" id="PS51257">
    <property type="entry name" value="PROKAR_LIPOPROTEIN"/>
    <property type="match status" value="1"/>
</dbReference>
<dbReference type="RefSeq" id="WP_345730890.1">
    <property type="nucleotide sequence ID" value="NZ_BAAAYN010000036.1"/>
</dbReference>
<sequence>MTGTSRPADPPTGRAHRAFLPLLAIAGLLLAACGQGTAGGEDRSTAGPTGEDTLSSSLVAYHGVPIGGRFIDADRGALVRTRCTAESCGYQLLQTSDGGQTWSASTVPGAPVTSAPLDDAHAVVLPGGQVVTEIQVAADRPARHTTDGGKTWPAQSAAPVGATAEVPNDGTLVGWCAQSVDCTEPFLRVIKVNGTSSSFGPPPAELAETVSATRDAEGSIWVQGRDGVGRVLLAVSRSNGENWTVNRVPAPAAATVEIAAVGEAAWVLSATAPESGTGDTGETTTGRKMRQSLLYSANSGAAFDSVKLAEEYRVNADSGIGITESGDAVISSDGRVAVVSPDGQVTPVKDVQGAVYDLGAQILVYGPGGSWVSSDAVTWKPLPKG</sequence>
<comment type="caution">
    <text evidence="1">The sequence shown here is derived from an EMBL/GenBank/DDBJ whole genome shotgun (WGS) entry which is preliminary data.</text>
</comment>
<dbReference type="SUPFAM" id="SSF50939">
    <property type="entry name" value="Sialidases"/>
    <property type="match status" value="1"/>
</dbReference>
<reference evidence="2" key="1">
    <citation type="journal article" date="2019" name="Int. J. Syst. Evol. Microbiol.">
        <title>The Global Catalogue of Microorganisms (GCM) 10K type strain sequencing project: providing services to taxonomists for standard genome sequencing and annotation.</title>
        <authorList>
            <consortium name="The Broad Institute Genomics Platform"/>
            <consortium name="The Broad Institute Genome Sequencing Center for Infectious Disease"/>
            <person name="Wu L."/>
            <person name="Ma J."/>
        </authorList>
    </citation>
    <scope>NUCLEOTIDE SEQUENCE [LARGE SCALE GENOMIC DNA]</scope>
    <source>
        <strain evidence="2">JCM 9458</strain>
    </source>
</reference>
<dbReference type="Gene3D" id="2.120.10.10">
    <property type="match status" value="1"/>
</dbReference>
<keyword evidence="2" id="KW-1185">Reference proteome</keyword>